<proteinExistence type="inferred from homology"/>
<keyword evidence="11" id="KW-1185">Reference proteome</keyword>
<evidence type="ECO:0000256" key="2">
    <source>
        <dbReference type="ARBA" id="ARBA00007251"/>
    </source>
</evidence>
<name>A0AAU9IEV6_9CILI</name>
<dbReference type="Proteomes" id="UP001162131">
    <property type="component" value="Unassembled WGS sequence"/>
</dbReference>
<comment type="subunit">
    <text evidence="8">Component of the translation initiation factor 2B (eIF2B) complex which is a heterodecamer of two sets of five different subunits: alpha, beta, gamma, delta and epsilon. Subunits alpha, beta and delta comprise a regulatory subcomplex and subunits epsilon and gamma comprise a catalytic subcomplex. Within the complex, the hexameric regulatory complex resides at the center, with the two heterodimeric catalytic subcomplexes bound on opposite sides.</text>
</comment>
<dbReference type="InterPro" id="IPR037171">
    <property type="entry name" value="NagB/RpiA_transferase-like"/>
</dbReference>
<dbReference type="PANTHER" id="PTHR10233">
    <property type="entry name" value="TRANSLATION INITIATION FACTOR EIF-2B"/>
    <property type="match status" value="1"/>
</dbReference>
<dbReference type="EMBL" id="CAJZBQ010000002">
    <property type="protein sequence ID" value="CAG9310708.1"/>
    <property type="molecule type" value="Genomic_DNA"/>
</dbReference>
<dbReference type="InterPro" id="IPR042529">
    <property type="entry name" value="IF_2B-like_C"/>
</dbReference>
<comment type="caution">
    <text evidence="10">The sequence shown here is derived from an EMBL/GenBank/DDBJ whole genome shotgun (WGS) entry which is preliminary data.</text>
</comment>
<evidence type="ECO:0000256" key="7">
    <source>
        <dbReference type="ARBA" id="ARBA00044356"/>
    </source>
</evidence>
<comment type="similarity">
    <text evidence="2 9">Belongs to the eIF-2B alpha/beta/delta subunits family.</text>
</comment>
<keyword evidence="5" id="KW-0648">Protein biosynthesis</keyword>
<evidence type="ECO:0000256" key="8">
    <source>
        <dbReference type="ARBA" id="ARBA00046432"/>
    </source>
</evidence>
<reference evidence="10" key="1">
    <citation type="submission" date="2021-09" db="EMBL/GenBank/DDBJ databases">
        <authorList>
            <consortium name="AG Swart"/>
            <person name="Singh M."/>
            <person name="Singh A."/>
            <person name="Seah K."/>
            <person name="Emmerich C."/>
        </authorList>
    </citation>
    <scope>NUCLEOTIDE SEQUENCE</scope>
    <source>
        <strain evidence="10">ATCC30299</strain>
    </source>
</reference>
<evidence type="ECO:0000313" key="10">
    <source>
        <dbReference type="EMBL" id="CAG9310708.1"/>
    </source>
</evidence>
<evidence type="ECO:0000256" key="5">
    <source>
        <dbReference type="ARBA" id="ARBA00022917"/>
    </source>
</evidence>
<dbReference type="AlphaFoldDB" id="A0AAU9IEV6"/>
<keyword evidence="4" id="KW-0396">Initiation factor</keyword>
<gene>
    <name evidence="10" type="ORF">BSTOLATCC_MIC1548</name>
</gene>
<evidence type="ECO:0000256" key="9">
    <source>
        <dbReference type="RuleBase" id="RU003814"/>
    </source>
</evidence>
<accession>A0AAU9IEV6</accession>
<dbReference type="SUPFAM" id="SSF100950">
    <property type="entry name" value="NagB/RpiA/CoA transferase-like"/>
    <property type="match status" value="1"/>
</dbReference>
<evidence type="ECO:0000313" key="11">
    <source>
        <dbReference type="Proteomes" id="UP001162131"/>
    </source>
</evidence>
<dbReference type="GO" id="GO:0003743">
    <property type="term" value="F:translation initiation factor activity"/>
    <property type="evidence" value="ECO:0007669"/>
    <property type="project" value="UniProtKB-KW"/>
</dbReference>
<dbReference type="Pfam" id="PF01008">
    <property type="entry name" value="IF-2B"/>
    <property type="match status" value="1"/>
</dbReference>
<evidence type="ECO:0000256" key="1">
    <source>
        <dbReference type="ARBA" id="ARBA00004514"/>
    </source>
</evidence>
<evidence type="ECO:0000256" key="4">
    <source>
        <dbReference type="ARBA" id="ARBA00022540"/>
    </source>
</evidence>
<organism evidence="10 11">
    <name type="scientific">Blepharisma stoltei</name>
    <dbReference type="NCBI Taxonomy" id="1481888"/>
    <lineage>
        <taxon>Eukaryota</taxon>
        <taxon>Sar</taxon>
        <taxon>Alveolata</taxon>
        <taxon>Ciliophora</taxon>
        <taxon>Postciliodesmatophora</taxon>
        <taxon>Heterotrichea</taxon>
        <taxon>Heterotrichida</taxon>
        <taxon>Blepharismidae</taxon>
        <taxon>Blepharisma</taxon>
    </lineage>
</organism>
<evidence type="ECO:0000256" key="3">
    <source>
        <dbReference type="ARBA" id="ARBA00022490"/>
    </source>
</evidence>
<protein>
    <recommendedName>
        <fullName evidence="6">Translation initiation factor eIF2B subunit delta</fullName>
    </recommendedName>
    <alternativeName>
        <fullName evidence="7">eIF2B GDP-GTP exchange factor subunit delta</fullName>
    </alternativeName>
</protein>
<sequence length="406" mass="45981">MSGDPILENKAFRKGSYLHHVSDPDEKNIAIFSHLEAQDEDYADEGIHWAIKDLKDKIQLGHIVGGNARCKAMLEALKIFIREYEFPRNRAANRDLEDKIDHFINYVKKSRPLSFGMETAVKYLKLKINKIPLDAENYSDFEQKIKKWLVDQIKAFIRDKIELPISIIATKASDIIKDRDVILIYGCSSAVLASLIKAKELGRNFRVIISDSRPHFEGKKACDRLIQAEIQCTYILISSISYHMVEVTRVFLGASGLTTNGFLLSRAGTALVCCVANAFKKPVLVCTETYKFSEKVQIDAICYNEIGNSDELVSTQFYQGDVRLKPTLVDWKNQQNLNILNLKYDLTPAHYIDMLVTEVGCIPVTSVPVVLREFSLDAQQSDNKDPELELMLNTQAENKAPELNTV</sequence>
<dbReference type="InterPro" id="IPR000649">
    <property type="entry name" value="IF-2B-related"/>
</dbReference>
<keyword evidence="3" id="KW-0963">Cytoplasm</keyword>
<dbReference type="Gene3D" id="3.40.50.10470">
    <property type="entry name" value="Translation initiation factor eif-2b, domain 2"/>
    <property type="match status" value="1"/>
</dbReference>
<dbReference type="PANTHER" id="PTHR10233:SF14">
    <property type="entry name" value="TRANSLATION INITIATION FACTOR EIF-2B SUBUNIT DELTA"/>
    <property type="match status" value="1"/>
</dbReference>
<comment type="subcellular location">
    <subcellularLocation>
        <location evidence="1">Cytoplasm</location>
        <location evidence="1">Cytosol</location>
    </subcellularLocation>
</comment>
<evidence type="ECO:0000256" key="6">
    <source>
        <dbReference type="ARBA" id="ARBA00044147"/>
    </source>
</evidence>
<dbReference type="GO" id="GO:0005829">
    <property type="term" value="C:cytosol"/>
    <property type="evidence" value="ECO:0007669"/>
    <property type="project" value="UniProtKB-SubCell"/>
</dbReference>